<keyword evidence="3" id="KW-1185">Reference proteome</keyword>
<dbReference type="InterPro" id="IPR032820">
    <property type="entry name" value="ATPase_put"/>
</dbReference>
<feature type="transmembrane region" description="Helical" evidence="1">
    <location>
        <begin position="12"/>
        <end position="33"/>
    </location>
</feature>
<accession>A0ABV9GSE7</accession>
<gene>
    <name evidence="2" type="ORF">ACFO4N_14215</name>
</gene>
<dbReference type="EMBL" id="JBHSFW010000013">
    <property type="protein sequence ID" value="MFC4619863.1"/>
    <property type="molecule type" value="Genomic_DNA"/>
</dbReference>
<organism evidence="2 3">
    <name type="scientific">Camelliibacillus cellulosilyticus</name>
    <dbReference type="NCBI Taxonomy" id="2174486"/>
    <lineage>
        <taxon>Bacteria</taxon>
        <taxon>Bacillati</taxon>
        <taxon>Bacillota</taxon>
        <taxon>Bacilli</taxon>
        <taxon>Bacillales</taxon>
        <taxon>Sporolactobacillaceae</taxon>
        <taxon>Camelliibacillus</taxon>
    </lineage>
</organism>
<evidence type="ECO:0000313" key="3">
    <source>
        <dbReference type="Proteomes" id="UP001596022"/>
    </source>
</evidence>
<evidence type="ECO:0000256" key="1">
    <source>
        <dbReference type="SAM" id="Phobius"/>
    </source>
</evidence>
<feature type="transmembrane region" description="Helical" evidence="1">
    <location>
        <begin position="45"/>
        <end position="66"/>
    </location>
</feature>
<keyword evidence="1" id="KW-0472">Membrane</keyword>
<reference evidence="3" key="1">
    <citation type="journal article" date="2019" name="Int. J. Syst. Evol. Microbiol.">
        <title>The Global Catalogue of Microorganisms (GCM) 10K type strain sequencing project: providing services to taxonomists for standard genome sequencing and annotation.</title>
        <authorList>
            <consortium name="The Broad Institute Genomics Platform"/>
            <consortium name="The Broad Institute Genome Sequencing Center for Infectious Disease"/>
            <person name="Wu L."/>
            <person name="Ma J."/>
        </authorList>
    </citation>
    <scope>NUCLEOTIDE SEQUENCE [LARGE SCALE GENOMIC DNA]</scope>
    <source>
        <strain evidence="3">CGMCC 1.16306</strain>
    </source>
</reference>
<evidence type="ECO:0000313" key="2">
    <source>
        <dbReference type="EMBL" id="MFC4619863.1"/>
    </source>
</evidence>
<keyword evidence="1" id="KW-1133">Transmembrane helix</keyword>
<sequence length="72" mass="7909">MKNSTDNPWRMAGLMGTLGFEIVAFILIGVWLGRYLDKTFNAAPVWLIVGIFGGMIIGIASALFTLKSFIKD</sequence>
<dbReference type="RefSeq" id="WP_376846957.1">
    <property type="nucleotide sequence ID" value="NZ_JBHSFW010000013.1"/>
</dbReference>
<comment type="caution">
    <text evidence="2">The sequence shown here is derived from an EMBL/GenBank/DDBJ whole genome shotgun (WGS) entry which is preliminary data.</text>
</comment>
<name>A0ABV9GSE7_9BACL</name>
<keyword evidence="1" id="KW-0812">Transmembrane</keyword>
<dbReference type="Pfam" id="PF09527">
    <property type="entry name" value="ATPase_gene1"/>
    <property type="match status" value="1"/>
</dbReference>
<protein>
    <submittedName>
        <fullName evidence="2">AtpZ/AtpI family protein</fullName>
    </submittedName>
</protein>
<proteinExistence type="predicted"/>
<dbReference type="Proteomes" id="UP001596022">
    <property type="component" value="Unassembled WGS sequence"/>
</dbReference>